<dbReference type="Gene3D" id="3.30.2010.10">
    <property type="entry name" value="Metalloproteases ('zincins'), catalytic domain"/>
    <property type="match status" value="1"/>
</dbReference>
<dbReference type="CDD" id="cd07331">
    <property type="entry name" value="M48C_Oma1_like"/>
    <property type="match status" value="1"/>
</dbReference>
<keyword evidence="8" id="KW-0812">Transmembrane</keyword>
<dbReference type="EMBL" id="MU864953">
    <property type="protein sequence ID" value="KAK4463985.1"/>
    <property type="molecule type" value="Genomic_DNA"/>
</dbReference>
<reference evidence="10" key="1">
    <citation type="journal article" date="2023" name="Mol. Phylogenet. Evol.">
        <title>Genome-scale phylogeny and comparative genomics of the fungal order Sordariales.</title>
        <authorList>
            <person name="Hensen N."/>
            <person name="Bonometti L."/>
            <person name="Westerberg I."/>
            <person name="Brannstrom I.O."/>
            <person name="Guillou S."/>
            <person name="Cros-Aarteil S."/>
            <person name="Calhoun S."/>
            <person name="Haridas S."/>
            <person name="Kuo A."/>
            <person name="Mondo S."/>
            <person name="Pangilinan J."/>
            <person name="Riley R."/>
            <person name="LaButti K."/>
            <person name="Andreopoulos B."/>
            <person name="Lipzen A."/>
            <person name="Chen C."/>
            <person name="Yan M."/>
            <person name="Daum C."/>
            <person name="Ng V."/>
            <person name="Clum A."/>
            <person name="Steindorff A."/>
            <person name="Ohm R.A."/>
            <person name="Martin F."/>
            <person name="Silar P."/>
            <person name="Natvig D.O."/>
            <person name="Lalanne C."/>
            <person name="Gautier V."/>
            <person name="Ament-Velasquez S.L."/>
            <person name="Kruys A."/>
            <person name="Hutchinson M.I."/>
            <person name="Powell A.J."/>
            <person name="Barry K."/>
            <person name="Miller A.N."/>
            <person name="Grigoriev I.V."/>
            <person name="Debuchy R."/>
            <person name="Gladieux P."/>
            <person name="Hiltunen Thoren M."/>
            <person name="Johannesson H."/>
        </authorList>
    </citation>
    <scope>NUCLEOTIDE SEQUENCE</scope>
    <source>
        <strain evidence="10">PSN324</strain>
    </source>
</reference>
<dbReference type="GO" id="GO:0005743">
    <property type="term" value="C:mitochondrial inner membrane"/>
    <property type="evidence" value="ECO:0007669"/>
    <property type="project" value="TreeGrafter"/>
</dbReference>
<evidence type="ECO:0000313" key="10">
    <source>
        <dbReference type="EMBL" id="KAK4463985.1"/>
    </source>
</evidence>
<feature type="transmembrane region" description="Helical" evidence="8">
    <location>
        <begin position="311"/>
        <end position="333"/>
    </location>
</feature>
<dbReference type="GO" id="GO:0006515">
    <property type="term" value="P:protein quality control for misfolded or incompletely synthesized proteins"/>
    <property type="evidence" value="ECO:0007669"/>
    <property type="project" value="TreeGrafter"/>
</dbReference>
<evidence type="ECO:0000256" key="1">
    <source>
        <dbReference type="ARBA" id="ARBA00001947"/>
    </source>
</evidence>
<evidence type="ECO:0000256" key="7">
    <source>
        <dbReference type="SAM" id="MobiDB-lite"/>
    </source>
</evidence>
<dbReference type="PANTHER" id="PTHR22726:SF1">
    <property type="entry name" value="METALLOENDOPEPTIDASE OMA1, MITOCHONDRIAL"/>
    <property type="match status" value="1"/>
</dbReference>
<comment type="caution">
    <text evidence="10">The sequence shown here is derived from an EMBL/GenBank/DDBJ whole genome shotgun (WGS) entry which is preliminary data.</text>
</comment>
<feature type="region of interest" description="Disordered" evidence="7">
    <location>
        <begin position="105"/>
        <end position="131"/>
    </location>
</feature>
<dbReference type="Pfam" id="PF01435">
    <property type="entry name" value="Peptidase_M48"/>
    <property type="match status" value="1"/>
</dbReference>
<feature type="domain" description="Peptidase M48" evidence="9">
    <location>
        <begin position="225"/>
        <end position="409"/>
    </location>
</feature>
<dbReference type="PANTHER" id="PTHR22726">
    <property type="entry name" value="METALLOENDOPEPTIDASE OMA1"/>
    <property type="match status" value="1"/>
</dbReference>
<dbReference type="GO" id="GO:0034982">
    <property type="term" value="P:mitochondrial protein processing"/>
    <property type="evidence" value="ECO:0007669"/>
    <property type="project" value="TreeGrafter"/>
</dbReference>
<dbReference type="InterPro" id="IPR001915">
    <property type="entry name" value="Peptidase_M48"/>
</dbReference>
<dbReference type="AlphaFoldDB" id="A0AAV9HV07"/>
<evidence type="ECO:0000256" key="8">
    <source>
        <dbReference type="SAM" id="Phobius"/>
    </source>
</evidence>
<keyword evidence="2" id="KW-0645">Protease</keyword>
<keyword evidence="11" id="KW-1185">Reference proteome</keyword>
<organism evidence="10 11">
    <name type="scientific">Cladorrhinum samala</name>
    <dbReference type="NCBI Taxonomy" id="585594"/>
    <lineage>
        <taxon>Eukaryota</taxon>
        <taxon>Fungi</taxon>
        <taxon>Dikarya</taxon>
        <taxon>Ascomycota</taxon>
        <taxon>Pezizomycotina</taxon>
        <taxon>Sordariomycetes</taxon>
        <taxon>Sordariomycetidae</taxon>
        <taxon>Sordariales</taxon>
        <taxon>Podosporaceae</taxon>
        <taxon>Cladorrhinum</taxon>
    </lineage>
</organism>
<evidence type="ECO:0000313" key="11">
    <source>
        <dbReference type="Proteomes" id="UP001321749"/>
    </source>
</evidence>
<evidence type="ECO:0000256" key="3">
    <source>
        <dbReference type="ARBA" id="ARBA00022723"/>
    </source>
</evidence>
<evidence type="ECO:0000256" key="4">
    <source>
        <dbReference type="ARBA" id="ARBA00022801"/>
    </source>
</evidence>
<keyword evidence="4" id="KW-0378">Hydrolase</keyword>
<keyword evidence="6" id="KW-0482">Metalloprotease</keyword>
<feature type="compositionally biased region" description="Low complexity" evidence="7">
    <location>
        <begin position="60"/>
        <end position="73"/>
    </location>
</feature>
<evidence type="ECO:0000259" key="9">
    <source>
        <dbReference type="Pfam" id="PF01435"/>
    </source>
</evidence>
<keyword evidence="8" id="KW-1133">Transmembrane helix</keyword>
<dbReference type="GO" id="GO:0004222">
    <property type="term" value="F:metalloendopeptidase activity"/>
    <property type="evidence" value="ECO:0007669"/>
    <property type="project" value="InterPro"/>
</dbReference>
<accession>A0AAV9HV07</accession>
<reference evidence="10" key="2">
    <citation type="submission" date="2023-06" db="EMBL/GenBank/DDBJ databases">
        <authorList>
            <consortium name="Lawrence Berkeley National Laboratory"/>
            <person name="Mondo S.J."/>
            <person name="Hensen N."/>
            <person name="Bonometti L."/>
            <person name="Westerberg I."/>
            <person name="Brannstrom I.O."/>
            <person name="Guillou S."/>
            <person name="Cros-Aarteil S."/>
            <person name="Calhoun S."/>
            <person name="Haridas S."/>
            <person name="Kuo A."/>
            <person name="Pangilinan J."/>
            <person name="Riley R."/>
            <person name="Labutti K."/>
            <person name="Andreopoulos B."/>
            <person name="Lipzen A."/>
            <person name="Chen C."/>
            <person name="Yanf M."/>
            <person name="Daum C."/>
            <person name="Ng V."/>
            <person name="Clum A."/>
            <person name="Steindorff A."/>
            <person name="Ohm R."/>
            <person name="Martin F."/>
            <person name="Silar P."/>
            <person name="Natvig D."/>
            <person name="Lalanne C."/>
            <person name="Gautier V."/>
            <person name="Ament-Velasquez S.L."/>
            <person name="Kruys A."/>
            <person name="Hutchinson M.I."/>
            <person name="Powell A.J."/>
            <person name="Barry K."/>
            <person name="Miller A.N."/>
            <person name="Grigoriev I.V."/>
            <person name="Debuchy R."/>
            <person name="Gladieux P."/>
            <person name="Thoren M.H."/>
            <person name="Johannesson H."/>
        </authorList>
    </citation>
    <scope>NUCLEOTIDE SEQUENCE</scope>
    <source>
        <strain evidence="10">PSN324</strain>
    </source>
</reference>
<proteinExistence type="predicted"/>
<dbReference type="GO" id="GO:0046872">
    <property type="term" value="F:metal ion binding"/>
    <property type="evidence" value="ECO:0007669"/>
    <property type="project" value="UniProtKB-KW"/>
</dbReference>
<comment type="cofactor">
    <cofactor evidence="1">
        <name>Zn(2+)</name>
        <dbReference type="ChEBI" id="CHEBI:29105"/>
    </cofactor>
</comment>
<feature type="compositionally biased region" description="Pro residues" evidence="7">
    <location>
        <begin position="107"/>
        <end position="116"/>
    </location>
</feature>
<keyword evidence="8" id="KW-0472">Membrane</keyword>
<sequence length="447" mass="49734">MLATLRSRPPECLANARLSNIPFFGAASKTSPFCIRSAPFSKSATRFPARQTVPRPPPRLSSSSSPSSSPSSSSFFSYSLLSYRPTKPCRPRIILSLPAKRFYQHLPPQPPPPPPPTHHKHPSRDPRNPYGYTPYSNEHYVRLQAAKPLPLPSSFSISSVVAVSVISALIFYFYNLETVPVSGRTRFNVYSRRRVQQISEWEYKRLLASLSDQNVAILPDWDPRTALVKKVMRRLIPYSGMQDEEWEVFVVDDPRQANAFVLPGGKVFVFTGILGIARTESALAAVLGHEIAHNLAEHVGERLSADIGTNVLVFSLMVLGGVVGLGPLVWWFAGQRFVDVAFGYPMSRMQESEADYIGLMMMAEACYDPREAVRFWRRMEYAGAGNGEIPEWASTHPSNKSRIEKIEGWLGEAEKKREASDCQGVVGSFAEAFRRALGEGRVVVVSG</sequence>
<keyword evidence="3" id="KW-0479">Metal-binding</keyword>
<feature type="transmembrane region" description="Helical" evidence="8">
    <location>
        <begin position="155"/>
        <end position="174"/>
    </location>
</feature>
<name>A0AAV9HV07_9PEZI</name>
<evidence type="ECO:0000256" key="2">
    <source>
        <dbReference type="ARBA" id="ARBA00022670"/>
    </source>
</evidence>
<dbReference type="InterPro" id="IPR051156">
    <property type="entry name" value="Mito/Outer_Membr_Metalloprot"/>
</dbReference>
<protein>
    <submittedName>
        <fullName evidence="10">Mitochondrial metalloendopeptidase OMA1</fullName>
    </submittedName>
</protein>
<evidence type="ECO:0000256" key="5">
    <source>
        <dbReference type="ARBA" id="ARBA00022833"/>
    </source>
</evidence>
<keyword evidence="5" id="KW-0862">Zinc</keyword>
<feature type="region of interest" description="Disordered" evidence="7">
    <location>
        <begin position="45"/>
        <end position="73"/>
    </location>
</feature>
<dbReference type="Proteomes" id="UP001321749">
    <property type="component" value="Unassembled WGS sequence"/>
</dbReference>
<evidence type="ECO:0000256" key="6">
    <source>
        <dbReference type="ARBA" id="ARBA00023049"/>
    </source>
</evidence>
<gene>
    <name evidence="10" type="ORF">QBC42DRAFT_172401</name>
</gene>